<reference evidence="7" key="1">
    <citation type="submission" date="2020-01" db="EMBL/GenBank/DDBJ databases">
        <authorList>
            <person name="Meier V. D."/>
            <person name="Meier V D."/>
        </authorList>
    </citation>
    <scope>NUCLEOTIDE SEQUENCE</scope>
    <source>
        <strain evidence="7">HLG_WM_MAG_07</strain>
    </source>
</reference>
<name>A0A6S6TFH8_9GAMM</name>
<proteinExistence type="predicted"/>
<feature type="transmembrane region" description="Helical" evidence="6">
    <location>
        <begin position="110"/>
        <end position="129"/>
    </location>
</feature>
<evidence type="ECO:0000256" key="1">
    <source>
        <dbReference type="ARBA" id="ARBA00004651"/>
    </source>
</evidence>
<protein>
    <recommendedName>
        <fullName evidence="8">4-amino-4-deoxy-L-arabinose-phosphoundecaprenol flippase subunit ArnF</fullName>
    </recommendedName>
</protein>
<keyword evidence="4 6" id="KW-1133">Transmembrane helix</keyword>
<feature type="transmembrane region" description="Helical" evidence="6">
    <location>
        <begin position="56"/>
        <end position="78"/>
    </location>
</feature>
<dbReference type="GO" id="GO:0022857">
    <property type="term" value="F:transmembrane transporter activity"/>
    <property type="evidence" value="ECO:0007669"/>
    <property type="project" value="InterPro"/>
</dbReference>
<evidence type="ECO:0000256" key="4">
    <source>
        <dbReference type="ARBA" id="ARBA00022989"/>
    </source>
</evidence>
<evidence type="ECO:0000256" key="5">
    <source>
        <dbReference type="ARBA" id="ARBA00023136"/>
    </source>
</evidence>
<evidence type="ECO:0000256" key="2">
    <source>
        <dbReference type="ARBA" id="ARBA00022475"/>
    </source>
</evidence>
<gene>
    <name evidence="7" type="ORF">HELGO_WM4418</name>
</gene>
<keyword evidence="2" id="KW-1003">Cell membrane</keyword>
<organism evidence="7">
    <name type="scientific">uncultured Thiotrichaceae bacterium</name>
    <dbReference type="NCBI Taxonomy" id="298394"/>
    <lineage>
        <taxon>Bacteria</taxon>
        <taxon>Pseudomonadati</taxon>
        <taxon>Pseudomonadota</taxon>
        <taxon>Gammaproteobacteria</taxon>
        <taxon>Thiotrichales</taxon>
        <taxon>Thiotrichaceae</taxon>
        <taxon>environmental samples</taxon>
    </lineage>
</organism>
<dbReference type="PANTHER" id="PTHR30561:SF9">
    <property type="entry name" value="4-AMINO-4-DEOXY-L-ARABINOSE-PHOSPHOUNDECAPRENOL FLIPPASE SUBUNIT ARNF-RELATED"/>
    <property type="match status" value="1"/>
</dbReference>
<dbReference type="PANTHER" id="PTHR30561">
    <property type="entry name" value="SMR FAMILY PROTON-DEPENDENT DRUG EFFLUX TRANSPORTER SUGE"/>
    <property type="match status" value="1"/>
</dbReference>
<evidence type="ECO:0000313" key="7">
    <source>
        <dbReference type="EMBL" id="CAA6815229.1"/>
    </source>
</evidence>
<feature type="transmembrane region" description="Helical" evidence="6">
    <location>
        <begin position="84"/>
        <end position="103"/>
    </location>
</feature>
<feature type="transmembrane region" description="Helical" evidence="6">
    <location>
        <begin position="6"/>
        <end position="26"/>
    </location>
</feature>
<evidence type="ECO:0000256" key="6">
    <source>
        <dbReference type="SAM" id="Phobius"/>
    </source>
</evidence>
<dbReference type="EMBL" id="CACVAY010000071">
    <property type="protein sequence ID" value="CAA6815229.1"/>
    <property type="molecule type" value="Genomic_DNA"/>
</dbReference>
<dbReference type="AlphaFoldDB" id="A0A6S6TFH8"/>
<evidence type="ECO:0008006" key="8">
    <source>
        <dbReference type="Google" id="ProtNLM"/>
    </source>
</evidence>
<dbReference type="InterPro" id="IPR037185">
    <property type="entry name" value="EmrE-like"/>
</dbReference>
<dbReference type="GO" id="GO:0005886">
    <property type="term" value="C:plasma membrane"/>
    <property type="evidence" value="ECO:0007669"/>
    <property type="project" value="UniProtKB-SubCell"/>
</dbReference>
<sequence>MTSSHYFPWLLLATSIIAGAFGQLFMKVGMQTLGPLNLFFNDLFALQMTWLQLQGILWVAAGIFCYIIAMGVWIYVLGHFELSMAYPMLSIGYIVVYLGAVLWPRIGESFSLAKTGGILLIMLGVAIIAKPSTEQPSGA</sequence>
<dbReference type="Gene3D" id="1.10.3730.20">
    <property type="match status" value="1"/>
</dbReference>
<keyword evidence="5 6" id="KW-0472">Membrane</keyword>
<dbReference type="InterPro" id="IPR000390">
    <property type="entry name" value="Small_drug/metabolite_transptr"/>
</dbReference>
<keyword evidence="3 6" id="KW-0812">Transmembrane</keyword>
<dbReference type="SUPFAM" id="SSF103481">
    <property type="entry name" value="Multidrug resistance efflux transporter EmrE"/>
    <property type="match status" value="1"/>
</dbReference>
<accession>A0A6S6TFH8</accession>
<evidence type="ECO:0000256" key="3">
    <source>
        <dbReference type="ARBA" id="ARBA00022692"/>
    </source>
</evidence>
<comment type="subcellular location">
    <subcellularLocation>
        <location evidence="1">Cell membrane</location>
        <topology evidence="1">Multi-pass membrane protein</topology>
    </subcellularLocation>
</comment>